<evidence type="ECO:0000259" key="3">
    <source>
        <dbReference type="Pfam" id="PF06725"/>
    </source>
</evidence>
<evidence type="ECO:0000313" key="5">
    <source>
        <dbReference type="Proteomes" id="UP000238081"/>
    </source>
</evidence>
<dbReference type="GO" id="GO:0009254">
    <property type="term" value="P:peptidoglycan turnover"/>
    <property type="evidence" value="ECO:0007669"/>
    <property type="project" value="InterPro"/>
</dbReference>
<dbReference type="GO" id="GO:0004553">
    <property type="term" value="F:hydrolase activity, hydrolyzing O-glycosyl compounds"/>
    <property type="evidence" value="ECO:0007669"/>
    <property type="project" value="InterPro"/>
</dbReference>
<dbReference type="AlphaFoldDB" id="A0A0A6PV51"/>
<dbReference type="Gene3D" id="2.40.40.10">
    <property type="entry name" value="RlpA-like domain"/>
    <property type="match status" value="1"/>
</dbReference>
<dbReference type="RefSeq" id="WP_027635638.1">
    <property type="nucleotide sequence ID" value="NZ_CANCWB010000001.1"/>
</dbReference>
<reference evidence="4 5" key="1">
    <citation type="submission" date="2016-01" db="EMBL/GenBank/DDBJ databases">
        <title>Characterization of the Clostridium difficile lineages that are prevalent in Hong Kong and China.</title>
        <authorList>
            <person name="Kwok J.S.-L."/>
            <person name="Lam W.-Y."/>
            <person name="Ip M."/>
            <person name="Chan T.-F."/>
            <person name="Hawkey P.M."/>
            <person name="Tsui S.K.-W."/>
        </authorList>
    </citation>
    <scope>NUCLEOTIDE SEQUENCE [LARGE SCALE GENOMIC DNA]</scope>
    <source>
        <strain evidence="4 5">300064</strain>
    </source>
</reference>
<dbReference type="InterPro" id="IPR036908">
    <property type="entry name" value="RlpA-like_sf"/>
</dbReference>
<dbReference type="GO" id="GO:0019867">
    <property type="term" value="C:outer membrane"/>
    <property type="evidence" value="ECO:0007669"/>
    <property type="project" value="InterPro"/>
</dbReference>
<protein>
    <recommendedName>
        <fullName evidence="3">3D domain-containing protein</fullName>
    </recommendedName>
</protein>
<evidence type="ECO:0000313" key="4">
    <source>
        <dbReference type="EMBL" id="PPV13235.1"/>
    </source>
</evidence>
<dbReference type="SUPFAM" id="SSF50685">
    <property type="entry name" value="Barwin-like endoglucanases"/>
    <property type="match status" value="1"/>
</dbReference>
<organism evidence="4 5">
    <name type="scientific">Clostridium butyricum</name>
    <dbReference type="NCBI Taxonomy" id="1492"/>
    <lineage>
        <taxon>Bacteria</taxon>
        <taxon>Bacillati</taxon>
        <taxon>Bacillota</taxon>
        <taxon>Clostridia</taxon>
        <taxon>Eubacteriales</taxon>
        <taxon>Clostridiaceae</taxon>
        <taxon>Clostridium</taxon>
    </lineage>
</organism>
<sequence length="147" mass="15620">MRKKYSSFSCFILNKTSLKFFTITMLCTLLCNVVFVNEKVQAVTSSTSVANTDIVCSSTAYTGGGVTATGISCVRKPFGLSTIAVDPDVIPFNSAVYVEGYGYAIAADCGGAIKGNKIDVYFDSESECSNWGVRNVTVTILGNSTGR</sequence>
<evidence type="ECO:0000256" key="2">
    <source>
        <dbReference type="SAM" id="SignalP"/>
    </source>
</evidence>
<feature type="signal peptide" evidence="2">
    <location>
        <begin position="1"/>
        <end position="36"/>
    </location>
</feature>
<keyword evidence="1 2" id="KW-0732">Signal</keyword>
<feature type="chain" id="PRO_5038882252" description="3D domain-containing protein" evidence="2">
    <location>
        <begin position="37"/>
        <end position="147"/>
    </location>
</feature>
<dbReference type="CDD" id="cd22786">
    <property type="entry name" value="DPBB_YuiC-like"/>
    <property type="match status" value="1"/>
</dbReference>
<evidence type="ECO:0000256" key="1">
    <source>
        <dbReference type="ARBA" id="ARBA00022729"/>
    </source>
</evidence>
<dbReference type="EMBL" id="LRDH01000124">
    <property type="protein sequence ID" value="PPV13235.1"/>
    <property type="molecule type" value="Genomic_DNA"/>
</dbReference>
<proteinExistence type="predicted"/>
<accession>A0A0A6PV51</accession>
<name>A0A0A6PV51_CLOBU</name>
<dbReference type="PANTHER" id="PTHR39160:SF4">
    <property type="entry name" value="RESUSCITATION-PROMOTING FACTOR RPFB"/>
    <property type="match status" value="1"/>
</dbReference>
<dbReference type="PANTHER" id="PTHR39160">
    <property type="entry name" value="CELL WALL-BINDING PROTEIN YOCH"/>
    <property type="match status" value="1"/>
</dbReference>
<dbReference type="InterPro" id="IPR051933">
    <property type="entry name" value="Resuscitation_pf_RpfB"/>
</dbReference>
<gene>
    <name evidence="4" type="ORF">AWN73_16880</name>
</gene>
<comment type="caution">
    <text evidence="4">The sequence shown here is derived from an EMBL/GenBank/DDBJ whole genome shotgun (WGS) entry which is preliminary data.</text>
</comment>
<feature type="domain" description="3D" evidence="3">
    <location>
        <begin position="81"/>
        <end position="141"/>
    </location>
</feature>
<dbReference type="InterPro" id="IPR010611">
    <property type="entry name" value="3D_dom"/>
</dbReference>
<dbReference type="Proteomes" id="UP000238081">
    <property type="component" value="Unassembled WGS sequence"/>
</dbReference>
<dbReference type="Pfam" id="PF06725">
    <property type="entry name" value="3D"/>
    <property type="match status" value="1"/>
</dbReference>